<dbReference type="AlphaFoldDB" id="A0A251V6E8"/>
<evidence type="ECO:0000313" key="1">
    <source>
        <dbReference type="EMBL" id="OTG31004.1"/>
    </source>
</evidence>
<protein>
    <submittedName>
        <fullName evidence="1">Uncharacterized protein</fullName>
    </submittedName>
</protein>
<name>A0A251V6E8_HELAN</name>
<reference evidence="2" key="1">
    <citation type="journal article" date="2017" name="Nature">
        <title>The sunflower genome provides insights into oil metabolism, flowering and Asterid evolution.</title>
        <authorList>
            <person name="Badouin H."/>
            <person name="Gouzy J."/>
            <person name="Grassa C.J."/>
            <person name="Murat F."/>
            <person name="Staton S.E."/>
            <person name="Cottret L."/>
            <person name="Lelandais-Briere C."/>
            <person name="Owens G.L."/>
            <person name="Carrere S."/>
            <person name="Mayjonade B."/>
            <person name="Legrand L."/>
            <person name="Gill N."/>
            <person name="Kane N.C."/>
            <person name="Bowers J.E."/>
            <person name="Hubner S."/>
            <person name="Bellec A."/>
            <person name="Berard A."/>
            <person name="Berges H."/>
            <person name="Blanchet N."/>
            <person name="Boniface M.C."/>
            <person name="Brunel D."/>
            <person name="Catrice O."/>
            <person name="Chaidir N."/>
            <person name="Claudel C."/>
            <person name="Donnadieu C."/>
            <person name="Faraut T."/>
            <person name="Fievet G."/>
            <person name="Helmstetter N."/>
            <person name="King M."/>
            <person name="Knapp S.J."/>
            <person name="Lai Z."/>
            <person name="Le Paslier M.C."/>
            <person name="Lippi Y."/>
            <person name="Lorenzon L."/>
            <person name="Mandel J.R."/>
            <person name="Marage G."/>
            <person name="Marchand G."/>
            <person name="Marquand E."/>
            <person name="Bret-Mestries E."/>
            <person name="Morien E."/>
            <person name="Nambeesan S."/>
            <person name="Nguyen T."/>
            <person name="Pegot-Espagnet P."/>
            <person name="Pouilly N."/>
            <person name="Raftis F."/>
            <person name="Sallet E."/>
            <person name="Schiex T."/>
            <person name="Thomas J."/>
            <person name="Vandecasteele C."/>
            <person name="Vares D."/>
            <person name="Vear F."/>
            <person name="Vautrin S."/>
            <person name="Crespi M."/>
            <person name="Mangin B."/>
            <person name="Burke J.M."/>
            <person name="Salse J."/>
            <person name="Munos S."/>
            <person name="Vincourt P."/>
            <person name="Rieseberg L.H."/>
            <person name="Langlade N.B."/>
        </authorList>
    </citation>
    <scope>NUCLEOTIDE SEQUENCE [LARGE SCALE GENOMIC DNA]</scope>
    <source>
        <strain evidence="2">cv. SF193</strain>
    </source>
</reference>
<dbReference type="Proteomes" id="UP000215914">
    <property type="component" value="Chromosome 3"/>
</dbReference>
<gene>
    <name evidence="1" type="ORF">HannXRQ_Chr03g0070681</name>
</gene>
<accession>A0A251V6E8</accession>
<organism evidence="1 2">
    <name type="scientific">Helianthus annuus</name>
    <name type="common">Common sunflower</name>
    <dbReference type="NCBI Taxonomy" id="4232"/>
    <lineage>
        <taxon>Eukaryota</taxon>
        <taxon>Viridiplantae</taxon>
        <taxon>Streptophyta</taxon>
        <taxon>Embryophyta</taxon>
        <taxon>Tracheophyta</taxon>
        <taxon>Spermatophyta</taxon>
        <taxon>Magnoliopsida</taxon>
        <taxon>eudicotyledons</taxon>
        <taxon>Gunneridae</taxon>
        <taxon>Pentapetalae</taxon>
        <taxon>asterids</taxon>
        <taxon>campanulids</taxon>
        <taxon>Asterales</taxon>
        <taxon>Asteraceae</taxon>
        <taxon>Asteroideae</taxon>
        <taxon>Heliantheae alliance</taxon>
        <taxon>Heliantheae</taxon>
        <taxon>Helianthus</taxon>
    </lineage>
</organism>
<evidence type="ECO:0000313" key="2">
    <source>
        <dbReference type="Proteomes" id="UP000215914"/>
    </source>
</evidence>
<dbReference type="InParanoid" id="A0A251V6E8"/>
<dbReference type="EMBL" id="CM007892">
    <property type="protein sequence ID" value="OTG31004.1"/>
    <property type="molecule type" value="Genomic_DNA"/>
</dbReference>
<sequence>MKQWFQLRALRSDCVGFEKNGGGVFIGKVEPLGSFLGFRATILSVHLSQCCEVAPHLLEEARAIWPFET</sequence>
<keyword evidence="2" id="KW-1185">Reference proteome</keyword>
<proteinExistence type="predicted"/>